<comment type="pathway">
    <text evidence="1">Cofactor biosynthesis; adenosylcobalamin biosynthesis.</text>
</comment>
<keyword evidence="3" id="KW-0169">Cobalamin biosynthesis</keyword>
<dbReference type="GO" id="GO:0032259">
    <property type="term" value="P:methylation"/>
    <property type="evidence" value="ECO:0007669"/>
    <property type="project" value="UniProtKB-KW"/>
</dbReference>
<dbReference type="PANTHER" id="PTHR43467:SF2">
    <property type="entry name" value="COBALT-PRECORRIN-2 C(20)-METHYLTRANSFERASE"/>
    <property type="match status" value="1"/>
</dbReference>
<evidence type="ECO:0000259" key="9">
    <source>
        <dbReference type="Pfam" id="PF00590"/>
    </source>
</evidence>
<dbReference type="Gene3D" id="3.30.950.10">
    <property type="entry name" value="Methyltransferase, Cobalt-precorrin-4 Transmethylase, Domain 2"/>
    <property type="match status" value="1"/>
</dbReference>
<evidence type="ECO:0000256" key="2">
    <source>
        <dbReference type="ARBA" id="ARBA00005879"/>
    </source>
</evidence>
<dbReference type="GO" id="GO:0030788">
    <property type="term" value="F:precorrin-2 C20-methyltransferase activity"/>
    <property type="evidence" value="ECO:0007669"/>
    <property type="project" value="UniProtKB-EC"/>
</dbReference>
<evidence type="ECO:0000256" key="3">
    <source>
        <dbReference type="ARBA" id="ARBA00022573"/>
    </source>
</evidence>
<reference evidence="10 11" key="1">
    <citation type="submission" date="2018-08" db="EMBL/GenBank/DDBJ databases">
        <title>Flavobacterium tibetense sp. nov., isolated from a wetland YonghuCo on Tibetan Plateau.</title>
        <authorList>
            <person name="Phurbu D."/>
            <person name="Lu H."/>
            <person name="Xing P."/>
        </authorList>
    </citation>
    <scope>NUCLEOTIDE SEQUENCE [LARGE SCALE GENOMIC DNA]</scope>
    <source>
        <strain evidence="10 11">DJC</strain>
    </source>
</reference>
<comment type="similarity">
    <text evidence="2 7 8">Belongs to the precorrin methyltransferase family.</text>
</comment>
<dbReference type="AlphaFoldDB" id="A0A411Z7Z3"/>
<proteinExistence type="inferred from homology"/>
<dbReference type="NCBIfam" id="NF004647">
    <property type="entry name" value="PRK05990.1"/>
    <property type="match status" value="1"/>
</dbReference>
<keyword evidence="11" id="KW-1185">Reference proteome</keyword>
<dbReference type="InterPro" id="IPR014777">
    <property type="entry name" value="4pyrrole_Mease_sub1"/>
</dbReference>
<dbReference type="NCBIfam" id="TIGR01467">
    <property type="entry name" value="cobI_cbiL"/>
    <property type="match status" value="1"/>
</dbReference>
<evidence type="ECO:0000313" key="10">
    <source>
        <dbReference type="EMBL" id="RGP39270.1"/>
    </source>
</evidence>
<evidence type="ECO:0000256" key="7">
    <source>
        <dbReference type="PIRNR" id="PIRNR036427"/>
    </source>
</evidence>
<dbReference type="OrthoDB" id="9804789at2"/>
<dbReference type="InterPro" id="IPR012382">
    <property type="entry name" value="CobI/CbiL"/>
</dbReference>
<dbReference type="Pfam" id="PF00590">
    <property type="entry name" value="TP_methylase"/>
    <property type="match status" value="1"/>
</dbReference>
<name>A0A411Z7Z3_9RHOB</name>
<keyword evidence="4 8" id="KW-0489">Methyltransferase</keyword>
<dbReference type="PANTHER" id="PTHR43467">
    <property type="entry name" value="COBALT-PRECORRIN-2 C(20)-METHYLTRANSFERASE"/>
    <property type="match status" value="1"/>
</dbReference>
<dbReference type="UniPathway" id="UPA00148"/>
<dbReference type="EMBL" id="QWEY01000001">
    <property type="protein sequence ID" value="RGP39270.1"/>
    <property type="molecule type" value="Genomic_DNA"/>
</dbReference>
<dbReference type="EC" id="2.1.1.130" evidence="10"/>
<dbReference type="InterPro" id="IPR000878">
    <property type="entry name" value="4pyrrol_Mease"/>
</dbReference>
<sequence length="247" mass="26997">MTGRIICAGLGPGDPDLISVRSDRVIRGAAHIAYFRKAGRQGQARRIVEGMLTPDVREHAMEYPVTTELPFDSPDYIRLLSGFYDDWAAQLKALVATGVDVVVLCEGDPFLYGSFMHLYVRLKDHVPVEVIPGIPGMVGCWHASGVPMTWGDDVLTVLMGTLPEAELIRHMQGADALAIMKTGRNLPRVRRALAVAGRLEEAWLIERGTMPGQRIARLAEVEAADCPYFAIVLVHGQGRRPTAGGDE</sequence>
<evidence type="ECO:0000256" key="5">
    <source>
        <dbReference type="ARBA" id="ARBA00022679"/>
    </source>
</evidence>
<evidence type="ECO:0000256" key="4">
    <source>
        <dbReference type="ARBA" id="ARBA00022603"/>
    </source>
</evidence>
<evidence type="ECO:0000256" key="6">
    <source>
        <dbReference type="ARBA" id="ARBA00022691"/>
    </source>
</evidence>
<dbReference type="InterPro" id="IPR035996">
    <property type="entry name" value="4pyrrol_Methylase_sf"/>
</dbReference>
<comment type="caution">
    <text evidence="10">The sequence shown here is derived from an EMBL/GenBank/DDBJ whole genome shotgun (WGS) entry which is preliminary data.</text>
</comment>
<dbReference type="PIRSF" id="PIRSF036427">
    <property type="entry name" value="Precrrn-2_mtase"/>
    <property type="match status" value="1"/>
</dbReference>
<gene>
    <name evidence="10" type="ORF">D1012_00305</name>
</gene>
<dbReference type="InterPro" id="IPR006364">
    <property type="entry name" value="CobI/CbiL/CobIJ_dom"/>
</dbReference>
<protein>
    <submittedName>
        <fullName evidence="10">Precorrin-2 C(20)-methyltransferase</fullName>
        <ecNumber evidence="10">2.1.1.130</ecNumber>
    </submittedName>
</protein>
<dbReference type="CDD" id="cd11645">
    <property type="entry name" value="Precorrin_2_C20_MT"/>
    <property type="match status" value="1"/>
</dbReference>
<dbReference type="InterPro" id="IPR014776">
    <property type="entry name" value="4pyrrole_Mease_sub2"/>
</dbReference>
<dbReference type="Proteomes" id="UP000284547">
    <property type="component" value="Unassembled WGS sequence"/>
</dbReference>
<dbReference type="GO" id="GO:0009236">
    <property type="term" value="P:cobalamin biosynthetic process"/>
    <property type="evidence" value="ECO:0007669"/>
    <property type="project" value="UniProtKB-UniRule"/>
</dbReference>
<dbReference type="SUPFAM" id="SSF53790">
    <property type="entry name" value="Tetrapyrrole methylase"/>
    <property type="match status" value="1"/>
</dbReference>
<keyword evidence="5 8" id="KW-0808">Transferase</keyword>
<evidence type="ECO:0000256" key="8">
    <source>
        <dbReference type="RuleBase" id="RU003960"/>
    </source>
</evidence>
<dbReference type="PROSITE" id="PS00840">
    <property type="entry name" value="SUMT_2"/>
    <property type="match status" value="1"/>
</dbReference>
<dbReference type="InterPro" id="IPR003043">
    <property type="entry name" value="Uropor_MeTrfase_CS"/>
</dbReference>
<evidence type="ECO:0000256" key="1">
    <source>
        <dbReference type="ARBA" id="ARBA00004953"/>
    </source>
</evidence>
<feature type="domain" description="Tetrapyrrole methylase" evidence="9">
    <location>
        <begin position="4"/>
        <end position="217"/>
    </location>
</feature>
<keyword evidence="6" id="KW-0949">S-adenosyl-L-methionine</keyword>
<evidence type="ECO:0000313" key="11">
    <source>
        <dbReference type="Proteomes" id="UP000284547"/>
    </source>
</evidence>
<organism evidence="10 11">
    <name type="scientific">Pseudotabrizicola alkalilacus</name>
    <dbReference type="NCBI Taxonomy" id="2305252"/>
    <lineage>
        <taxon>Bacteria</taxon>
        <taxon>Pseudomonadati</taxon>
        <taxon>Pseudomonadota</taxon>
        <taxon>Alphaproteobacteria</taxon>
        <taxon>Rhodobacterales</taxon>
        <taxon>Paracoccaceae</taxon>
        <taxon>Pseudotabrizicola</taxon>
    </lineage>
</organism>
<dbReference type="Gene3D" id="3.40.1010.10">
    <property type="entry name" value="Cobalt-precorrin-4 Transmethylase, Domain 1"/>
    <property type="match status" value="1"/>
</dbReference>
<accession>A0A411Z7Z3</accession>